<gene>
    <name evidence="2" type="ORF">HYS17_11270</name>
</gene>
<accession>A0A7T5R258</accession>
<reference evidence="2 3" key="1">
    <citation type="submission" date="2020-07" db="EMBL/GenBank/DDBJ databases">
        <title>Huge and variable diversity of episymbiotic CPR bacteria and DPANN archaea in groundwater ecosystems.</title>
        <authorList>
            <person name="He C.Y."/>
            <person name="Keren R."/>
            <person name="Whittaker M."/>
            <person name="Farag I.F."/>
            <person name="Doudna J."/>
            <person name="Cate J.H.D."/>
            <person name="Banfield J.F."/>
        </authorList>
    </citation>
    <scope>NUCLEOTIDE SEQUENCE [LARGE SCALE GENOMIC DNA]</scope>
    <source>
        <strain evidence="2">NC_groundwater_70_Ag_B-0.1um_54_66</strain>
    </source>
</reference>
<dbReference type="AlphaFoldDB" id="A0A7T5R258"/>
<evidence type="ECO:0000313" key="2">
    <source>
        <dbReference type="EMBL" id="QQG36056.1"/>
    </source>
</evidence>
<dbReference type="EMBL" id="CP066681">
    <property type="protein sequence ID" value="QQG36056.1"/>
    <property type="molecule type" value="Genomic_DNA"/>
</dbReference>
<evidence type="ECO:0000313" key="3">
    <source>
        <dbReference type="Proteomes" id="UP000595362"/>
    </source>
</evidence>
<keyword evidence="2" id="KW-0378">Hydrolase</keyword>
<name>A0A7T5R258_9BACT</name>
<organism evidence="2 3">
    <name type="scientific">Micavibrio aeruginosavorus</name>
    <dbReference type="NCBI Taxonomy" id="349221"/>
    <lineage>
        <taxon>Bacteria</taxon>
        <taxon>Pseudomonadati</taxon>
        <taxon>Bdellovibrionota</taxon>
        <taxon>Bdellovibrionia</taxon>
        <taxon>Bdellovibrionales</taxon>
        <taxon>Pseudobdellovibrionaceae</taxon>
        <taxon>Micavibrio</taxon>
    </lineage>
</organism>
<dbReference type="InterPro" id="IPR029058">
    <property type="entry name" value="AB_hydrolase_fold"/>
</dbReference>
<feature type="domain" description="Serine aminopeptidase S33" evidence="1">
    <location>
        <begin position="45"/>
        <end position="309"/>
    </location>
</feature>
<dbReference type="InterPro" id="IPR022742">
    <property type="entry name" value="Hydrolase_4"/>
</dbReference>
<dbReference type="GO" id="GO:0016787">
    <property type="term" value="F:hydrolase activity"/>
    <property type="evidence" value="ECO:0007669"/>
    <property type="project" value="UniProtKB-KW"/>
</dbReference>
<sequence length="352" mass="40094">MDSSKLREHFKRATTLPAEWSGDHFFTNERGEFIRYAYAPSQTGRKRGTIIHRHGAGESLDLYYETIGWYQHQGFDVWAYDLAGYGLSDGKNPNHNPSPKDTLHHVSDLHCFVHQVVKHDTKKPLIMSNHSLSGHSGLIYLHKHPDVFQAAIMSSPMFDIYRLGLPAVFRPVLRAIFNLACSIGMKDVETPVAGYSRILERVKKTSESLTTITLGEINYRGSVKQMMKELHPDRYRDRPTFGWVRAAYTTIVPTLRRKFLQSIRTPTLIGSAGILEELVDTGAHARAARIMPRAELAKMHLADHNLWHDNDKNHAEWTGYVSDFLDRIAPRTAMPPIFFGKKSPYILNDLDS</sequence>
<dbReference type="Proteomes" id="UP000595362">
    <property type="component" value="Chromosome"/>
</dbReference>
<evidence type="ECO:0000259" key="1">
    <source>
        <dbReference type="Pfam" id="PF12146"/>
    </source>
</evidence>
<dbReference type="SUPFAM" id="SSF53474">
    <property type="entry name" value="alpha/beta-Hydrolases"/>
    <property type="match status" value="1"/>
</dbReference>
<protein>
    <submittedName>
        <fullName evidence="2">Alpha/beta fold hydrolase</fullName>
    </submittedName>
</protein>
<dbReference type="Gene3D" id="3.40.50.1820">
    <property type="entry name" value="alpha/beta hydrolase"/>
    <property type="match status" value="1"/>
</dbReference>
<dbReference type="PANTHER" id="PTHR11614">
    <property type="entry name" value="PHOSPHOLIPASE-RELATED"/>
    <property type="match status" value="1"/>
</dbReference>
<dbReference type="InterPro" id="IPR051044">
    <property type="entry name" value="MAG_DAG_Lipase"/>
</dbReference>
<dbReference type="Pfam" id="PF12146">
    <property type="entry name" value="Hydrolase_4"/>
    <property type="match status" value="1"/>
</dbReference>
<proteinExistence type="predicted"/>